<keyword evidence="2" id="KW-0175">Coiled coil</keyword>
<dbReference type="InterPro" id="IPR036179">
    <property type="entry name" value="Ig-like_dom_sf"/>
</dbReference>
<proteinExistence type="predicted"/>
<feature type="compositionally biased region" description="Polar residues" evidence="3">
    <location>
        <begin position="643"/>
        <end position="655"/>
    </location>
</feature>
<dbReference type="InterPro" id="IPR013783">
    <property type="entry name" value="Ig-like_fold"/>
</dbReference>
<feature type="domain" description="PH" evidence="4">
    <location>
        <begin position="1096"/>
        <end position="1245"/>
    </location>
</feature>
<feature type="coiled-coil region" evidence="2">
    <location>
        <begin position="834"/>
        <end position="868"/>
    </location>
</feature>
<dbReference type="InterPro" id="IPR013162">
    <property type="entry name" value="CD80_C2-set"/>
</dbReference>
<dbReference type="Gene3D" id="2.30.29.30">
    <property type="entry name" value="Pleckstrin-homology domain (PH domain)/Phosphotyrosine-binding domain (PTB)"/>
    <property type="match status" value="1"/>
</dbReference>
<dbReference type="InterPro" id="IPR001849">
    <property type="entry name" value="PH_domain"/>
</dbReference>
<feature type="domain" description="Ig-like" evidence="5">
    <location>
        <begin position="41"/>
        <end position="101"/>
    </location>
</feature>
<dbReference type="EMBL" id="CAAE01014601">
    <property type="protein sequence ID" value="CAG00551.1"/>
    <property type="molecule type" value="Genomic_DNA"/>
</dbReference>
<evidence type="ECO:0000259" key="4">
    <source>
        <dbReference type="PROSITE" id="PS50003"/>
    </source>
</evidence>
<dbReference type="SUPFAM" id="SSF50729">
    <property type="entry name" value="PH domain-like"/>
    <property type="match status" value="1"/>
</dbReference>
<feature type="region of interest" description="Disordered" evidence="3">
    <location>
        <begin position="452"/>
        <end position="482"/>
    </location>
</feature>
<evidence type="ECO:0000256" key="1">
    <source>
        <dbReference type="ARBA" id="ARBA00023157"/>
    </source>
</evidence>
<dbReference type="OrthoDB" id="6020705at2759"/>
<protein>
    <submittedName>
        <fullName evidence="6">(spotted green pufferfish) hypothetical protein</fullName>
    </submittedName>
</protein>
<gene>
    <name evidence="6" type="ORF">GSTENG00019021001</name>
</gene>
<feature type="region of interest" description="Disordered" evidence="3">
    <location>
        <begin position="290"/>
        <end position="420"/>
    </location>
</feature>
<feature type="compositionally biased region" description="Polar residues" evidence="3">
    <location>
        <begin position="625"/>
        <end position="634"/>
    </location>
</feature>
<dbReference type="Pfam" id="PF08205">
    <property type="entry name" value="C2-set_2"/>
    <property type="match status" value="1"/>
</dbReference>
<dbReference type="SUPFAM" id="SSF48726">
    <property type="entry name" value="Immunoglobulin"/>
    <property type="match status" value="2"/>
</dbReference>
<dbReference type="SMART" id="SM00233">
    <property type="entry name" value="PH"/>
    <property type="match status" value="1"/>
</dbReference>
<dbReference type="InterPro" id="IPR011993">
    <property type="entry name" value="PH-like_dom_sf"/>
</dbReference>
<feature type="region of interest" description="Disordered" evidence="3">
    <location>
        <begin position="625"/>
        <end position="663"/>
    </location>
</feature>
<dbReference type="GO" id="GO:0045180">
    <property type="term" value="C:basal cortex"/>
    <property type="evidence" value="ECO:0007669"/>
    <property type="project" value="TreeGrafter"/>
</dbReference>
<dbReference type="InterPro" id="IPR052212">
    <property type="entry name" value="PH-like_domain"/>
</dbReference>
<name>Q4SFN1_TETNG</name>
<feature type="coiled-coil region" evidence="2">
    <location>
        <begin position="689"/>
        <end position="762"/>
    </location>
</feature>
<accession>Q4SFN1</accession>
<dbReference type="InterPro" id="IPR007110">
    <property type="entry name" value="Ig-like_dom"/>
</dbReference>
<evidence type="ECO:0000256" key="3">
    <source>
        <dbReference type="SAM" id="MobiDB-lite"/>
    </source>
</evidence>
<feature type="coiled-coil region" evidence="2">
    <location>
        <begin position="988"/>
        <end position="1047"/>
    </location>
</feature>
<evidence type="ECO:0000313" key="6">
    <source>
        <dbReference type="EMBL" id="CAG00551.1"/>
    </source>
</evidence>
<dbReference type="KEGG" id="tng:GSTEN00019021G001"/>
<comment type="caution">
    <text evidence="6">The sequence shown here is derived from an EMBL/GenBank/DDBJ whole genome shotgun (WGS) entry which is preliminary data.</text>
</comment>
<organism evidence="6">
    <name type="scientific">Tetraodon nigroviridis</name>
    <name type="common">Spotted green pufferfish</name>
    <name type="synonym">Chelonodon nigroviridis</name>
    <dbReference type="NCBI Taxonomy" id="99883"/>
    <lineage>
        <taxon>Eukaryota</taxon>
        <taxon>Metazoa</taxon>
        <taxon>Chordata</taxon>
        <taxon>Craniata</taxon>
        <taxon>Vertebrata</taxon>
        <taxon>Euteleostomi</taxon>
        <taxon>Actinopterygii</taxon>
        <taxon>Neopterygii</taxon>
        <taxon>Teleostei</taxon>
        <taxon>Neoteleostei</taxon>
        <taxon>Acanthomorphata</taxon>
        <taxon>Eupercaria</taxon>
        <taxon>Tetraodontiformes</taxon>
        <taxon>Tetradontoidea</taxon>
        <taxon>Tetraodontidae</taxon>
        <taxon>Tetraodon</taxon>
    </lineage>
</organism>
<feature type="domain" description="Ig-like" evidence="5">
    <location>
        <begin position="126"/>
        <end position="218"/>
    </location>
</feature>
<reference evidence="6" key="2">
    <citation type="submission" date="2004-02" db="EMBL/GenBank/DDBJ databases">
        <authorList>
            <consortium name="Genoscope"/>
            <consortium name="Whitehead Institute Centre for Genome Research"/>
        </authorList>
    </citation>
    <scope>NUCLEOTIDE SEQUENCE</scope>
</reference>
<feature type="coiled-coil region" evidence="2">
    <location>
        <begin position="252"/>
        <end position="286"/>
    </location>
</feature>
<dbReference type="PANTHER" id="PTHR12156">
    <property type="entry name" value="PLECKSTRIN HOMOLOGY-LIKE DOMAIN, FAMILY B, MEMBER 3"/>
    <property type="match status" value="1"/>
</dbReference>
<sequence length="1252" mass="141222">MQDKGRYKCYTSTRKGNQEIFVSLGVRAPIQSMIMEVTKETFTCSTHNTYPAPQVSWSTDPPSAEGALYNSTITTVDNKGLFTVESSLRILGGLSNYTYFCSFKSADDTQVWTASWKKQDDIKQEEGGALSIPCIAPHALQNFSLTWTFLSSSEPVVVLRYDTKSRLIFNVWEDHAELDPEQLLLSNGSLLLHKPNIEEHSGLYTCIISEIKHSRQVCVMTSMLPQRSAVATLGYGSDCVKIEHSGHASGTVLRSSRSKAELQELMETLQRRKSTLEASLRAAEFSRKYHNTFSPSGSQPARPLSVLSDRPPSTSRTFSYMTSSSVPPSPRQGERQLSQNGFLRHQNSRHQSQDSLLPSGAEGSALLSSYGQPLPPSPKVKSGAASVPSSPRMGRRLYAQSKAAGGDSRQRKYSTGSLNNLGMHSRSLPRLHSALDPPALSVPIRHITYRGAGSAGQRRSLSSLEQPPDVTVPASMPSTPRRASMASLSSLGVDVDGPGLDLGFGERRLSFGKGGLSLGQKVGSISSLNGKEELRDYHLHQRDERLREQRVQRLECQRLETILNLCTELGHVEREPAAVSDLQKINKELEKLQVSDDESVFSESPGSPAAEGCFGLKSRDFNVAEEQQVSQRQHSGYRETRSHSPAVSLNSSVPSPSAKHRPKVSFSPLKINISFIMQALEGVQIKQEVTQIEEERIQVLNNIEELEQKIKDVDNQMEESVRETEVECALLEGEQEAEMAQLQREKELLEQLKEKIPKSHTENPQEAEQQNTSLENLEFQKLEGEMNHAGKEGRNQELLKEIAEYQCLAVTRKERLATLKKQSSQIALQAQQDRENFQREKNNLLVMLQKEREKLASLDGKYAELSEGQSFANNRTAITEAHLPLTQSSSCGTVIPQGFAFGPRDLSTRRLLKTSNSHGLSEEQQRRSDFCSRMASEPNVFLDSFSYPDNSQASDTLSVESSDSLETSFSACSPDNISSASMSNMAKIEEMERLLREAQVEKQRLLEHREREMEIRRQALEDERRRREELEKRLREETSRRQRLVETEMKLREKQRSQSRLLSCYLPVRKDDFDLHGHVEAAGHNPDACFHLAITDKTCRGFLVKMGGKIKTWKKRWFVFDQNRRTFTYYADKHETKMKGVIYFQAIEEVYYDHLKNAHKVSPFTLYKYTHKPHLSKYLRKKKKTCFAHLPPLCSPRLYVNATPHQSPNPSLTFSVKTHNRVYYMVAPSAEAMRIWMEVIVTGAEGHVHFMV</sequence>
<dbReference type="PANTHER" id="PTHR12156:SF21">
    <property type="entry name" value="PLECKSTRIN HOMOLOGY-LIKE DOMAIN FAMILY B MEMBER 2"/>
    <property type="match status" value="1"/>
</dbReference>
<dbReference type="PROSITE" id="PS50835">
    <property type="entry name" value="IG_LIKE"/>
    <property type="match status" value="2"/>
</dbReference>
<evidence type="ECO:0000259" key="5">
    <source>
        <dbReference type="PROSITE" id="PS50835"/>
    </source>
</evidence>
<dbReference type="Gene3D" id="2.60.40.10">
    <property type="entry name" value="Immunoglobulins"/>
    <property type="match status" value="2"/>
</dbReference>
<reference evidence="6" key="1">
    <citation type="journal article" date="2004" name="Nature">
        <title>Genome duplication in the teleost fish Tetraodon nigroviridis reveals the early vertebrate proto-karyotype.</title>
        <authorList>
            <person name="Jaillon O."/>
            <person name="Aury J.-M."/>
            <person name="Brunet F."/>
            <person name="Petit J.-L."/>
            <person name="Stange-Thomann N."/>
            <person name="Mauceli E."/>
            <person name="Bouneau L."/>
            <person name="Fischer C."/>
            <person name="Ozouf-Costaz C."/>
            <person name="Bernot A."/>
            <person name="Nicaud S."/>
            <person name="Jaffe D."/>
            <person name="Fisher S."/>
            <person name="Lutfalla G."/>
            <person name="Dossat C."/>
            <person name="Segurens B."/>
            <person name="Dasilva C."/>
            <person name="Salanoubat M."/>
            <person name="Levy M."/>
            <person name="Boudet N."/>
            <person name="Castellano S."/>
            <person name="Anthouard V."/>
            <person name="Jubin C."/>
            <person name="Castelli V."/>
            <person name="Katinka M."/>
            <person name="Vacherie B."/>
            <person name="Biemont C."/>
            <person name="Skalli Z."/>
            <person name="Cattolico L."/>
            <person name="Poulain J."/>
            <person name="De Berardinis V."/>
            <person name="Cruaud C."/>
            <person name="Duprat S."/>
            <person name="Brottier P."/>
            <person name="Coutanceau J.-P."/>
            <person name="Gouzy J."/>
            <person name="Parra G."/>
            <person name="Lardier G."/>
            <person name="Chapple C."/>
            <person name="McKernan K.J."/>
            <person name="McEwan P."/>
            <person name="Bosak S."/>
            <person name="Kellis M."/>
            <person name="Volff J.-N."/>
            <person name="Guigo R."/>
            <person name="Zody M.C."/>
            <person name="Mesirov J."/>
            <person name="Lindblad-Toh K."/>
            <person name="Birren B."/>
            <person name="Nusbaum C."/>
            <person name="Kahn D."/>
            <person name="Robinson-Rechavi M."/>
            <person name="Laudet V."/>
            <person name="Schachter V."/>
            <person name="Quetier F."/>
            <person name="Saurin W."/>
            <person name="Scarpelli C."/>
            <person name="Wincker P."/>
            <person name="Lander E.S."/>
            <person name="Weissenbach J."/>
            <person name="Roest Crollius H."/>
        </authorList>
    </citation>
    <scope>NUCLEOTIDE SEQUENCE [LARGE SCALE GENOMIC DNA]</scope>
</reference>
<dbReference type="GO" id="GO:0070507">
    <property type="term" value="P:regulation of microtubule cytoskeleton organization"/>
    <property type="evidence" value="ECO:0007669"/>
    <property type="project" value="TreeGrafter"/>
</dbReference>
<dbReference type="Pfam" id="PF00169">
    <property type="entry name" value="PH"/>
    <property type="match status" value="1"/>
</dbReference>
<keyword evidence="1" id="KW-1015">Disulfide bond</keyword>
<feature type="compositionally biased region" description="Polar residues" evidence="3">
    <location>
        <begin position="311"/>
        <end position="326"/>
    </location>
</feature>
<dbReference type="AlphaFoldDB" id="Q4SFN1"/>
<evidence type="ECO:0000256" key="2">
    <source>
        <dbReference type="SAM" id="Coils"/>
    </source>
</evidence>
<dbReference type="PROSITE" id="PS50003">
    <property type="entry name" value="PH_DOMAIN"/>
    <property type="match status" value="1"/>
</dbReference>